<dbReference type="UniPathway" id="UPA00148"/>
<dbReference type="NCBIfam" id="TIGR01466">
    <property type="entry name" value="cobJ_cbiH"/>
    <property type="match status" value="1"/>
</dbReference>
<dbReference type="Proteomes" id="UP000189933">
    <property type="component" value="Unassembled WGS sequence"/>
</dbReference>
<dbReference type="InterPro" id="IPR014776">
    <property type="entry name" value="4pyrrole_Mease_sub2"/>
</dbReference>
<keyword evidence="3 7" id="KW-0489">Methyltransferase</keyword>
<evidence type="ECO:0000256" key="4">
    <source>
        <dbReference type="ARBA" id="ARBA00022679"/>
    </source>
</evidence>
<sequence length="228" mass="25195">MTFSAWEAIKKANYIVGYKTYINLIKDMLTDQQKVVSTGMRGEVERCQTAIRLARAGEIVAVISSGDAGVYGMAGLIYQLLFQDNISLQVTVIPGITASIAAASLLGAPLMHDHCSISLSDLLTPWEVITKRIEAAAQADFVIAFYNPRSRERTEHIEKAREILLKYRPPSTPVGIVKNAFRTDQHITVSNLEEFTNCEIDMLSVVIVGNSQSFIKDGKIITPRGYDL</sequence>
<dbReference type="InterPro" id="IPR051810">
    <property type="entry name" value="Precorrin_MeTrfase"/>
</dbReference>
<evidence type="ECO:0000313" key="7">
    <source>
        <dbReference type="EMBL" id="SJZ57456.1"/>
    </source>
</evidence>
<keyword evidence="2" id="KW-0169">Cobalamin biosynthesis</keyword>
<dbReference type="InterPro" id="IPR000878">
    <property type="entry name" value="4pyrrol_Mease"/>
</dbReference>
<evidence type="ECO:0000256" key="1">
    <source>
        <dbReference type="ARBA" id="ARBA00004953"/>
    </source>
</evidence>
<evidence type="ECO:0000259" key="6">
    <source>
        <dbReference type="Pfam" id="PF00590"/>
    </source>
</evidence>
<accession>A0A1T4LS64</accession>
<keyword evidence="4 7" id="KW-0808">Transferase</keyword>
<evidence type="ECO:0000256" key="2">
    <source>
        <dbReference type="ARBA" id="ARBA00022573"/>
    </source>
</evidence>
<evidence type="ECO:0000256" key="5">
    <source>
        <dbReference type="ARBA" id="ARBA00022691"/>
    </source>
</evidence>
<evidence type="ECO:0000313" key="8">
    <source>
        <dbReference type="Proteomes" id="UP000189933"/>
    </source>
</evidence>
<dbReference type="PANTHER" id="PTHR47036">
    <property type="entry name" value="COBALT-FACTOR III C(17)-METHYLTRANSFERASE-RELATED"/>
    <property type="match status" value="1"/>
</dbReference>
<keyword evidence="5" id="KW-0949">S-adenosyl-L-methionine</keyword>
<dbReference type="AlphaFoldDB" id="A0A1T4LS64"/>
<dbReference type="GO" id="GO:0009236">
    <property type="term" value="P:cobalamin biosynthetic process"/>
    <property type="evidence" value="ECO:0007669"/>
    <property type="project" value="UniProtKB-UniPathway"/>
</dbReference>
<dbReference type="CDD" id="cd11646">
    <property type="entry name" value="Precorrin_3B_C17_MT"/>
    <property type="match status" value="1"/>
</dbReference>
<dbReference type="EMBL" id="FUXM01000002">
    <property type="protein sequence ID" value="SJZ57456.1"/>
    <property type="molecule type" value="Genomic_DNA"/>
</dbReference>
<dbReference type="InterPro" id="IPR006363">
    <property type="entry name" value="Cbl_synth_CobJ/CibH_dom"/>
</dbReference>
<dbReference type="GO" id="GO:0008168">
    <property type="term" value="F:methyltransferase activity"/>
    <property type="evidence" value="ECO:0007669"/>
    <property type="project" value="UniProtKB-KW"/>
</dbReference>
<comment type="pathway">
    <text evidence="1">Cofactor biosynthesis; adenosylcobalamin biosynthesis.</text>
</comment>
<dbReference type="RefSeq" id="WP_242952029.1">
    <property type="nucleotide sequence ID" value="NZ_FUXM01000002.1"/>
</dbReference>
<dbReference type="Pfam" id="PF00590">
    <property type="entry name" value="TP_methylase"/>
    <property type="match status" value="1"/>
</dbReference>
<keyword evidence="8" id="KW-1185">Reference proteome</keyword>
<organism evidence="7 8">
    <name type="scientific">Carboxydocella sporoproducens DSM 16521</name>
    <dbReference type="NCBI Taxonomy" id="1121270"/>
    <lineage>
        <taxon>Bacteria</taxon>
        <taxon>Bacillati</taxon>
        <taxon>Bacillota</taxon>
        <taxon>Clostridia</taxon>
        <taxon>Eubacteriales</taxon>
        <taxon>Clostridiales Family XVI. Incertae Sedis</taxon>
        <taxon>Carboxydocella</taxon>
    </lineage>
</organism>
<protein>
    <submittedName>
        <fullName evidence="7">Precorrin-3B C17-methyltransferase</fullName>
    </submittedName>
</protein>
<feature type="domain" description="Tetrapyrrole methylase" evidence="6">
    <location>
        <begin position="1"/>
        <end position="195"/>
    </location>
</feature>
<dbReference type="SUPFAM" id="SSF53790">
    <property type="entry name" value="Tetrapyrrole methylase"/>
    <property type="match status" value="1"/>
</dbReference>
<dbReference type="GO" id="GO:0032259">
    <property type="term" value="P:methylation"/>
    <property type="evidence" value="ECO:0007669"/>
    <property type="project" value="UniProtKB-KW"/>
</dbReference>
<dbReference type="Gene3D" id="3.40.1010.10">
    <property type="entry name" value="Cobalt-precorrin-4 Transmethylase, Domain 1"/>
    <property type="match status" value="1"/>
</dbReference>
<dbReference type="Gene3D" id="3.30.950.10">
    <property type="entry name" value="Methyltransferase, Cobalt-precorrin-4 Transmethylase, Domain 2"/>
    <property type="match status" value="1"/>
</dbReference>
<name>A0A1T4LS64_9FIRM</name>
<reference evidence="8" key="1">
    <citation type="submission" date="2017-02" db="EMBL/GenBank/DDBJ databases">
        <authorList>
            <person name="Varghese N."/>
            <person name="Submissions S."/>
        </authorList>
    </citation>
    <scope>NUCLEOTIDE SEQUENCE [LARGE SCALE GENOMIC DNA]</scope>
    <source>
        <strain evidence="8">DSM 16521</strain>
    </source>
</reference>
<dbReference type="PANTHER" id="PTHR47036:SF1">
    <property type="entry name" value="COBALT-FACTOR III C(17)-METHYLTRANSFERASE-RELATED"/>
    <property type="match status" value="1"/>
</dbReference>
<evidence type="ECO:0000256" key="3">
    <source>
        <dbReference type="ARBA" id="ARBA00022603"/>
    </source>
</evidence>
<gene>
    <name evidence="7" type="ORF">SAMN02745885_00278</name>
</gene>
<proteinExistence type="predicted"/>
<dbReference type="InterPro" id="IPR035996">
    <property type="entry name" value="4pyrrol_Methylase_sf"/>
</dbReference>
<dbReference type="InterPro" id="IPR014777">
    <property type="entry name" value="4pyrrole_Mease_sub1"/>
</dbReference>